<dbReference type="Pfam" id="PF13765">
    <property type="entry name" value="PRY"/>
    <property type="match status" value="1"/>
</dbReference>
<keyword evidence="10" id="KW-1185">Reference proteome</keyword>
<dbReference type="InterPro" id="IPR003879">
    <property type="entry name" value="Butyrophylin_SPRY"/>
</dbReference>
<feature type="region of interest" description="Disordered" evidence="7">
    <location>
        <begin position="111"/>
        <end position="136"/>
    </location>
</feature>
<dbReference type="PANTHER" id="PTHR25465">
    <property type="entry name" value="B-BOX DOMAIN CONTAINING"/>
    <property type="match status" value="1"/>
</dbReference>
<evidence type="ECO:0000256" key="2">
    <source>
        <dbReference type="ARBA" id="ARBA00022723"/>
    </source>
</evidence>
<dbReference type="Gene3D" id="3.30.160.60">
    <property type="entry name" value="Classic Zinc Finger"/>
    <property type="match status" value="1"/>
</dbReference>
<name>A0AAJ7UG28_PETMA</name>
<accession>A0AAJ7UG28</accession>
<dbReference type="InterPro" id="IPR001841">
    <property type="entry name" value="Znf_RING"/>
</dbReference>
<evidence type="ECO:0000256" key="4">
    <source>
        <dbReference type="ARBA" id="ARBA00022833"/>
    </source>
</evidence>
<dbReference type="SUPFAM" id="SSF57850">
    <property type="entry name" value="RING/U-box"/>
    <property type="match status" value="1"/>
</dbReference>
<dbReference type="GO" id="GO:0008270">
    <property type="term" value="F:zinc ion binding"/>
    <property type="evidence" value="ECO:0007669"/>
    <property type="project" value="UniProtKB-KW"/>
</dbReference>
<dbReference type="InterPro" id="IPR000315">
    <property type="entry name" value="Znf_B-box"/>
</dbReference>
<organism evidence="10 11">
    <name type="scientific">Petromyzon marinus</name>
    <name type="common">Sea lamprey</name>
    <dbReference type="NCBI Taxonomy" id="7757"/>
    <lineage>
        <taxon>Eukaryota</taxon>
        <taxon>Metazoa</taxon>
        <taxon>Chordata</taxon>
        <taxon>Craniata</taxon>
        <taxon>Vertebrata</taxon>
        <taxon>Cyclostomata</taxon>
        <taxon>Hyperoartia</taxon>
        <taxon>Petromyzontiformes</taxon>
        <taxon>Petromyzontidae</taxon>
        <taxon>Petromyzon</taxon>
    </lineage>
</organism>
<dbReference type="PANTHER" id="PTHR25465:SF11">
    <property type="entry name" value="TRIPARTITE MOTIF CONTAINING 14"/>
    <property type="match status" value="1"/>
</dbReference>
<dbReference type="InterPro" id="IPR003877">
    <property type="entry name" value="SPRY_dom"/>
</dbReference>
<evidence type="ECO:0000256" key="3">
    <source>
        <dbReference type="ARBA" id="ARBA00022771"/>
    </source>
</evidence>
<dbReference type="PROSITE" id="PS50188">
    <property type="entry name" value="B302_SPRY"/>
    <property type="match status" value="1"/>
</dbReference>
<evidence type="ECO:0000259" key="8">
    <source>
        <dbReference type="PROSITE" id="PS50089"/>
    </source>
</evidence>
<evidence type="ECO:0000256" key="1">
    <source>
        <dbReference type="ARBA" id="ARBA00022588"/>
    </source>
</evidence>
<dbReference type="Pfam" id="PF25600">
    <property type="entry name" value="TRIM_CC"/>
    <property type="match status" value="1"/>
</dbReference>
<dbReference type="InterPro" id="IPR017907">
    <property type="entry name" value="Znf_RING_CS"/>
</dbReference>
<dbReference type="InterPro" id="IPR051051">
    <property type="entry name" value="E3_ubiq-ligase_TRIM/RNF"/>
</dbReference>
<dbReference type="Pfam" id="PF00622">
    <property type="entry name" value="SPRY"/>
    <property type="match status" value="1"/>
</dbReference>
<dbReference type="RefSeq" id="XP_032834108.1">
    <property type="nucleotide sequence ID" value="XM_032978217.1"/>
</dbReference>
<dbReference type="InterPro" id="IPR013083">
    <property type="entry name" value="Znf_RING/FYVE/PHD"/>
</dbReference>
<dbReference type="SMART" id="SM00589">
    <property type="entry name" value="PRY"/>
    <property type="match status" value="1"/>
</dbReference>
<dbReference type="InterPro" id="IPR013320">
    <property type="entry name" value="ConA-like_dom_sf"/>
</dbReference>
<dbReference type="InterPro" id="IPR006574">
    <property type="entry name" value="PRY"/>
</dbReference>
<keyword evidence="1" id="KW-0399">Innate immunity</keyword>
<keyword evidence="4" id="KW-0862">Zinc</keyword>
<evidence type="ECO:0000313" key="11">
    <source>
        <dbReference type="RefSeq" id="XP_032834108.1"/>
    </source>
</evidence>
<dbReference type="AlphaFoldDB" id="A0AAJ7UG28"/>
<dbReference type="Pfam" id="PF00643">
    <property type="entry name" value="zf-B_box"/>
    <property type="match status" value="1"/>
</dbReference>
<dbReference type="SMART" id="SM00184">
    <property type="entry name" value="RING"/>
    <property type="match status" value="1"/>
</dbReference>
<dbReference type="PRINTS" id="PR01407">
    <property type="entry name" value="BUTYPHLNCDUF"/>
</dbReference>
<dbReference type="InterPro" id="IPR001870">
    <property type="entry name" value="B30.2/SPRY"/>
</dbReference>
<dbReference type="Gene3D" id="2.60.120.920">
    <property type="match status" value="1"/>
</dbReference>
<evidence type="ECO:0000256" key="5">
    <source>
        <dbReference type="ARBA" id="ARBA00022859"/>
    </source>
</evidence>
<evidence type="ECO:0000313" key="10">
    <source>
        <dbReference type="Proteomes" id="UP001318040"/>
    </source>
</evidence>
<evidence type="ECO:0000256" key="7">
    <source>
        <dbReference type="SAM" id="MobiDB-lite"/>
    </source>
</evidence>
<dbReference type="SMART" id="SM00449">
    <property type="entry name" value="SPRY"/>
    <property type="match status" value="1"/>
</dbReference>
<dbReference type="PROSITE" id="PS50089">
    <property type="entry name" value="ZF_RING_2"/>
    <property type="match status" value="1"/>
</dbReference>
<dbReference type="SUPFAM" id="SSF57845">
    <property type="entry name" value="B-box zinc-binding domain"/>
    <property type="match status" value="1"/>
</dbReference>
<protein>
    <submittedName>
        <fullName evidence="11">E3 ubiquitin-protein ligase TRIM41-like</fullName>
    </submittedName>
</protein>
<dbReference type="PROSITE" id="PS00518">
    <property type="entry name" value="ZF_RING_1"/>
    <property type="match status" value="1"/>
</dbReference>
<dbReference type="GO" id="GO:0045087">
    <property type="term" value="P:innate immune response"/>
    <property type="evidence" value="ECO:0007669"/>
    <property type="project" value="UniProtKB-KW"/>
</dbReference>
<dbReference type="SUPFAM" id="SSF49899">
    <property type="entry name" value="Concanavalin A-like lectins/glucanases"/>
    <property type="match status" value="1"/>
</dbReference>
<dbReference type="KEGG" id="pmrn:116956534"/>
<gene>
    <name evidence="11" type="primary">LOC116956534</name>
</gene>
<dbReference type="InterPro" id="IPR027370">
    <property type="entry name" value="Znf-RING_euk"/>
</dbReference>
<dbReference type="InterPro" id="IPR058030">
    <property type="entry name" value="TRIM8/14/16/25/29/45/65_CC"/>
</dbReference>
<dbReference type="Proteomes" id="UP001318040">
    <property type="component" value="Chromosome 66"/>
</dbReference>
<dbReference type="Pfam" id="PF13445">
    <property type="entry name" value="zf-RING_UBOX"/>
    <property type="match status" value="1"/>
</dbReference>
<evidence type="ECO:0000256" key="6">
    <source>
        <dbReference type="PROSITE-ProRule" id="PRU00175"/>
    </source>
</evidence>
<keyword evidence="3 6" id="KW-0863">Zinc-finger</keyword>
<feature type="domain" description="B30.2/SPRY" evidence="9">
    <location>
        <begin position="351"/>
        <end position="561"/>
    </location>
</feature>
<proteinExistence type="predicted"/>
<evidence type="ECO:0000259" key="9">
    <source>
        <dbReference type="PROSITE" id="PS50188"/>
    </source>
</evidence>
<sequence length="575" mass="62621">MSHQRSGKDGGGDDDDDRLVCSICLELFTTPVTLACGHTFCSACIDSTWATAVSSLAVTSSAATSPSPSSSCAGIFSCPHCRRIFPRRPELGKNVLLADMVDQLVLLKQQKSEKKRDGGKEEEDEEEERTTSSHRRCRDHSKPLEYFCRGSDDCHGLLVCAACVLVGSHKGHEVVTVEAERALRSERVSLVKRKLRDTETTARGRTSSLRHGTRLVQEAAEETKSRLGASYGDLLRLVAEDRESALRAVDAERDAKLSAIRRDIGSCAEVLAEAQEALRAVDDLEATEDHVEFIQKCMTNWDSFVSLESVQVEPALDPPLEFVDAAALQERIDGFLASFRASQSEASPGDPARHFGELGYREFIRRYGCSPTLNVDSAHPELRFSPDLRRMTLARCPQALPDAPERFDTAKQALCSEPLSSGRRYWEVDVAGCGWYRVGAAYATIARKGAGTECRLGENDESWCLLRDSKSLVAWHGGSKVPLKLAGGTPHLRRVGIYLDWEAGLLTFCGISAGGGGGGGGGGAVTLHAFHHEFTQPLLPALAVGCVTQSLRIIELGGKEDDEEEEEEEELPPCS</sequence>
<dbReference type="Gene3D" id="3.30.40.10">
    <property type="entry name" value="Zinc/RING finger domain, C3HC4 (zinc finger)"/>
    <property type="match status" value="1"/>
</dbReference>
<keyword evidence="2" id="KW-0479">Metal-binding</keyword>
<dbReference type="GO" id="GO:0005737">
    <property type="term" value="C:cytoplasm"/>
    <property type="evidence" value="ECO:0007669"/>
    <property type="project" value="UniProtKB-ARBA"/>
</dbReference>
<reference evidence="11" key="1">
    <citation type="submission" date="2025-08" db="UniProtKB">
        <authorList>
            <consortium name="RefSeq"/>
        </authorList>
    </citation>
    <scope>IDENTIFICATION</scope>
    <source>
        <tissue evidence="11">Sperm</tissue>
    </source>
</reference>
<dbReference type="CDD" id="cd19769">
    <property type="entry name" value="Bbox2_TRIM16-like"/>
    <property type="match status" value="1"/>
</dbReference>
<dbReference type="InterPro" id="IPR043136">
    <property type="entry name" value="B30.2/SPRY_sf"/>
</dbReference>
<keyword evidence="5" id="KW-0391">Immunity</keyword>
<feature type="domain" description="RING-type" evidence="8">
    <location>
        <begin position="21"/>
        <end position="82"/>
    </location>
</feature>